<keyword evidence="1" id="KW-0812">Transmembrane</keyword>
<evidence type="ECO:0000313" key="3">
    <source>
        <dbReference type="Proteomes" id="UP001500603"/>
    </source>
</evidence>
<reference evidence="3" key="1">
    <citation type="journal article" date="2019" name="Int. J. Syst. Evol. Microbiol.">
        <title>The Global Catalogue of Microorganisms (GCM) 10K type strain sequencing project: providing services to taxonomists for standard genome sequencing and annotation.</title>
        <authorList>
            <consortium name="The Broad Institute Genomics Platform"/>
            <consortium name="The Broad Institute Genome Sequencing Center for Infectious Disease"/>
            <person name="Wu L."/>
            <person name="Ma J."/>
        </authorList>
    </citation>
    <scope>NUCLEOTIDE SEQUENCE [LARGE SCALE GENOMIC DNA]</scope>
    <source>
        <strain evidence="3">JCM 18298</strain>
    </source>
</reference>
<organism evidence="2 3">
    <name type="scientific">Nocardia callitridis</name>
    <dbReference type="NCBI Taxonomy" id="648753"/>
    <lineage>
        <taxon>Bacteria</taxon>
        <taxon>Bacillati</taxon>
        <taxon>Actinomycetota</taxon>
        <taxon>Actinomycetes</taxon>
        <taxon>Mycobacteriales</taxon>
        <taxon>Nocardiaceae</taxon>
        <taxon>Nocardia</taxon>
    </lineage>
</organism>
<comment type="caution">
    <text evidence="2">The sequence shown here is derived from an EMBL/GenBank/DDBJ whole genome shotgun (WGS) entry which is preliminary data.</text>
</comment>
<feature type="transmembrane region" description="Helical" evidence="1">
    <location>
        <begin position="38"/>
        <end position="68"/>
    </location>
</feature>
<protein>
    <submittedName>
        <fullName evidence="2">Uncharacterized protein</fullName>
    </submittedName>
</protein>
<dbReference type="Proteomes" id="UP001500603">
    <property type="component" value="Unassembled WGS sequence"/>
</dbReference>
<dbReference type="RefSeq" id="WP_345496983.1">
    <property type="nucleotide sequence ID" value="NZ_BAABJM010000003.1"/>
</dbReference>
<gene>
    <name evidence="2" type="ORF">GCM10023318_39230</name>
</gene>
<keyword evidence="3" id="KW-1185">Reference proteome</keyword>
<keyword evidence="1" id="KW-0472">Membrane</keyword>
<proteinExistence type="predicted"/>
<dbReference type="EMBL" id="BAABJM010000003">
    <property type="protein sequence ID" value="GAA5059110.1"/>
    <property type="molecule type" value="Genomic_DNA"/>
</dbReference>
<evidence type="ECO:0000313" key="2">
    <source>
        <dbReference type="EMBL" id="GAA5059110.1"/>
    </source>
</evidence>
<name>A0ABP9KK42_9NOCA</name>
<keyword evidence="1" id="KW-1133">Transmembrane helix</keyword>
<accession>A0ABP9KK42</accession>
<sequence length="93" mass="9360">MAVVHPSVTDSSGVRGSSRAHSIAIAGSAWPMFKLEALVAGIVVCAVLGLVTGSAQAAVLVGATVAMVRWVLGRARARVGTAPSAREVRSAAH</sequence>
<evidence type="ECO:0000256" key="1">
    <source>
        <dbReference type="SAM" id="Phobius"/>
    </source>
</evidence>